<proteinExistence type="predicted"/>
<protein>
    <recommendedName>
        <fullName evidence="4">Integral membrane plasmid transfer protein</fullName>
    </recommendedName>
</protein>
<keyword evidence="3" id="KW-1185">Reference proteome</keyword>
<evidence type="ECO:0008006" key="4">
    <source>
        <dbReference type="Google" id="ProtNLM"/>
    </source>
</evidence>
<dbReference type="Proteomes" id="UP000778523">
    <property type="component" value="Unassembled WGS sequence"/>
</dbReference>
<evidence type="ECO:0000256" key="1">
    <source>
        <dbReference type="SAM" id="Phobius"/>
    </source>
</evidence>
<keyword evidence="1" id="KW-0812">Transmembrane</keyword>
<evidence type="ECO:0000313" key="2">
    <source>
        <dbReference type="EMBL" id="NSL54584.1"/>
    </source>
</evidence>
<evidence type="ECO:0000313" key="3">
    <source>
        <dbReference type="Proteomes" id="UP000778523"/>
    </source>
</evidence>
<accession>A0ABX2IDF5</accession>
<name>A0ABX2IDF5_9RHOO</name>
<reference evidence="2 3" key="1">
    <citation type="submission" date="2020-06" db="EMBL/GenBank/DDBJ databases">
        <title>Draft genome of Uliginosibacterium sp. IMCC34675.</title>
        <authorList>
            <person name="Song J."/>
        </authorList>
    </citation>
    <scope>NUCLEOTIDE SEQUENCE [LARGE SCALE GENOMIC DNA]</scope>
    <source>
        <strain evidence="2 3">IMCC34675</strain>
    </source>
</reference>
<dbReference type="RefSeq" id="WP_170021063.1">
    <property type="nucleotide sequence ID" value="NZ_JABCSC020000001.1"/>
</dbReference>
<organism evidence="2 3">
    <name type="scientific">Uliginosibacterium aquaticum</name>
    <dbReference type="NCBI Taxonomy" id="2731212"/>
    <lineage>
        <taxon>Bacteria</taxon>
        <taxon>Pseudomonadati</taxon>
        <taxon>Pseudomonadota</taxon>
        <taxon>Betaproteobacteria</taxon>
        <taxon>Rhodocyclales</taxon>
        <taxon>Zoogloeaceae</taxon>
        <taxon>Uliginosibacterium</taxon>
    </lineage>
</organism>
<comment type="caution">
    <text evidence="2">The sequence shown here is derived from an EMBL/GenBank/DDBJ whole genome shotgun (WGS) entry which is preliminary data.</text>
</comment>
<dbReference type="EMBL" id="JABCSC020000001">
    <property type="protein sequence ID" value="NSL54584.1"/>
    <property type="molecule type" value="Genomic_DNA"/>
</dbReference>
<feature type="transmembrane region" description="Helical" evidence="1">
    <location>
        <begin position="119"/>
        <end position="143"/>
    </location>
</feature>
<keyword evidence="1" id="KW-1133">Transmembrane helix</keyword>
<feature type="transmembrane region" description="Helical" evidence="1">
    <location>
        <begin position="46"/>
        <end position="66"/>
    </location>
</feature>
<keyword evidence="1" id="KW-0472">Membrane</keyword>
<sequence length="144" mass="15190">MTPDRTLATLSAAFLRSTQPLQVFGGILCAVAAGGLLLATRQAAAPALWLFGATLLLGLALAWYALRIRFDAAAFELIATHEQEARALPDFDAALSQLGLRQGTDVRDLAQRAAATRKLVVRLAAVVCAQLILVLAASGFLYVA</sequence>
<gene>
    <name evidence="2" type="ORF">HJ583_006085</name>
</gene>
<feature type="transmembrane region" description="Helical" evidence="1">
    <location>
        <begin position="21"/>
        <end position="40"/>
    </location>
</feature>